<dbReference type="InterPro" id="IPR001810">
    <property type="entry name" value="F-box_dom"/>
</dbReference>
<dbReference type="PROSITE" id="PS50181">
    <property type="entry name" value="FBOX"/>
    <property type="match status" value="1"/>
</dbReference>
<evidence type="ECO:0000313" key="3">
    <source>
        <dbReference type="Proteomes" id="UP000007115"/>
    </source>
</evidence>
<dbReference type="InParanoid" id="G9MQK7"/>
<comment type="caution">
    <text evidence="2">The sequence shown here is derived from an EMBL/GenBank/DDBJ whole genome shotgun (WGS) entry which is preliminary data.</text>
</comment>
<dbReference type="Pfam" id="PF12937">
    <property type="entry name" value="F-box-like"/>
    <property type="match status" value="1"/>
</dbReference>
<dbReference type="eggNOG" id="ENOG502QS7Z">
    <property type="taxonomic scope" value="Eukaryota"/>
</dbReference>
<dbReference type="InterPro" id="IPR011722">
    <property type="entry name" value="Hemimethylated_DNA-bd_dom"/>
</dbReference>
<proteinExistence type="predicted"/>
<evidence type="ECO:0000313" key="2">
    <source>
        <dbReference type="EMBL" id="EHK23275.1"/>
    </source>
</evidence>
<dbReference type="OrthoDB" id="28868at2759"/>
<organism evidence="2 3">
    <name type="scientific">Hypocrea virens (strain Gv29-8 / FGSC 10586)</name>
    <name type="common">Gliocladium virens</name>
    <name type="synonym">Trichoderma virens</name>
    <dbReference type="NCBI Taxonomy" id="413071"/>
    <lineage>
        <taxon>Eukaryota</taxon>
        <taxon>Fungi</taxon>
        <taxon>Dikarya</taxon>
        <taxon>Ascomycota</taxon>
        <taxon>Pezizomycotina</taxon>
        <taxon>Sordariomycetes</taxon>
        <taxon>Hypocreomycetidae</taxon>
        <taxon>Hypocreales</taxon>
        <taxon>Hypocreaceae</taxon>
        <taxon>Trichoderma</taxon>
    </lineage>
</organism>
<dbReference type="GO" id="GO:0003677">
    <property type="term" value="F:DNA binding"/>
    <property type="evidence" value="ECO:0007669"/>
    <property type="project" value="InterPro"/>
</dbReference>
<dbReference type="SUPFAM" id="SSF81383">
    <property type="entry name" value="F-box domain"/>
    <property type="match status" value="1"/>
</dbReference>
<gene>
    <name evidence="2" type="ORF">TRIVIDRAFT_37182</name>
</gene>
<dbReference type="PANTHER" id="PTHR31350">
    <property type="entry name" value="SI:DKEY-261L7.2"/>
    <property type="match status" value="1"/>
</dbReference>
<dbReference type="RefSeq" id="XP_013957509.1">
    <property type="nucleotide sequence ID" value="XM_014102034.1"/>
</dbReference>
<dbReference type="OMA" id="LLWRHHC"/>
<protein>
    <recommendedName>
        <fullName evidence="1">F-box domain-containing protein</fullName>
    </recommendedName>
</protein>
<dbReference type="InterPro" id="IPR036047">
    <property type="entry name" value="F-box-like_dom_sf"/>
</dbReference>
<reference evidence="2 3" key="1">
    <citation type="journal article" date="2011" name="Genome Biol.">
        <title>Comparative genome sequence analysis underscores mycoparasitism as the ancestral life style of Trichoderma.</title>
        <authorList>
            <person name="Kubicek C.P."/>
            <person name="Herrera-Estrella A."/>
            <person name="Seidl-Seiboth V."/>
            <person name="Martinez D.A."/>
            <person name="Druzhinina I.S."/>
            <person name="Thon M."/>
            <person name="Zeilinger S."/>
            <person name="Casas-Flores S."/>
            <person name="Horwitz B.A."/>
            <person name="Mukherjee P.K."/>
            <person name="Mukherjee M."/>
            <person name="Kredics L."/>
            <person name="Alcaraz L.D."/>
            <person name="Aerts A."/>
            <person name="Antal Z."/>
            <person name="Atanasova L."/>
            <person name="Cervantes-Badillo M.G."/>
            <person name="Challacombe J."/>
            <person name="Chertkov O."/>
            <person name="McCluskey K."/>
            <person name="Coulpier F."/>
            <person name="Deshpande N."/>
            <person name="von Doehren H."/>
            <person name="Ebbole D.J."/>
            <person name="Esquivel-Naranjo E.U."/>
            <person name="Fekete E."/>
            <person name="Flipphi M."/>
            <person name="Glaser F."/>
            <person name="Gomez-Rodriguez E.Y."/>
            <person name="Gruber S."/>
            <person name="Han C."/>
            <person name="Henrissat B."/>
            <person name="Hermosa R."/>
            <person name="Hernandez-Onate M."/>
            <person name="Karaffa L."/>
            <person name="Kosti I."/>
            <person name="Le Crom S."/>
            <person name="Lindquist E."/>
            <person name="Lucas S."/>
            <person name="Luebeck M."/>
            <person name="Luebeck P.S."/>
            <person name="Margeot A."/>
            <person name="Metz B."/>
            <person name="Misra M."/>
            <person name="Nevalainen H."/>
            <person name="Omann M."/>
            <person name="Packer N."/>
            <person name="Perrone G."/>
            <person name="Uresti-Rivera E.E."/>
            <person name="Salamov A."/>
            <person name="Schmoll M."/>
            <person name="Seiboth B."/>
            <person name="Shapiro H."/>
            <person name="Sukno S."/>
            <person name="Tamayo-Ramos J.A."/>
            <person name="Tisch D."/>
            <person name="Wiest A."/>
            <person name="Wilkinson H.H."/>
            <person name="Zhang M."/>
            <person name="Coutinho P.M."/>
            <person name="Kenerley C.M."/>
            <person name="Monte E."/>
            <person name="Baker S.E."/>
            <person name="Grigoriev I.V."/>
        </authorList>
    </citation>
    <scope>NUCLEOTIDE SEQUENCE [LARGE SCALE GENOMIC DNA]</scope>
    <source>
        <strain evidence="3">Gv29-8 / FGSC 10586</strain>
    </source>
</reference>
<dbReference type="SMART" id="SM00256">
    <property type="entry name" value="FBOX"/>
    <property type="match status" value="1"/>
</dbReference>
<dbReference type="Pfam" id="PF08755">
    <property type="entry name" value="YccV-like"/>
    <property type="match status" value="1"/>
</dbReference>
<dbReference type="Gene3D" id="1.20.1280.50">
    <property type="match status" value="1"/>
</dbReference>
<dbReference type="Proteomes" id="UP000007115">
    <property type="component" value="Unassembled WGS sequence"/>
</dbReference>
<dbReference type="AlphaFoldDB" id="G9MQK7"/>
<dbReference type="Gene3D" id="2.30.30.390">
    <property type="entry name" value="Hemimethylated DNA-binding domain"/>
    <property type="match status" value="1"/>
</dbReference>
<dbReference type="EMBL" id="ABDF02000005">
    <property type="protein sequence ID" value="EHK23275.1"/>
    <property type="molecule type" value="Genomic_DNA"/>
</dbReference>
<accession>G9MQK7</accession>
<sequence>MEQNCNDGVLSLNQVPDEIIGHLLYYLSPHDNLCNIQLVSRRFYHLANEPLLWRHHCRSSFKYWNPRHRFYEKTAALAQETNWKELFIFRSARNRQISALLDEIIRTKVNRVRGFEIIGQIGYDAKDFLLEQCQTPPSAEDGLARRYYSNGLLDTIHKHIAIQEWQSLMLSSQPPSIRLAGEQLERALGAFDLFVLHDQRGDLDDVLDKITRMFDEMTASFRSCHPKFQNWSTRRKALKLVRWLRAHNFTGVQDPERNYRNLRNCLIGQALRHPDHESIPIISTAIFCCVASRLDIDARCCAFPTHVHAIVYPPTGYALDGGLVEELETQPQRMYLDPYGSDHEIQLPYLQLTLTRLGLQEHAGLFLAPVPALMMAMRTAQNIRATLARISDMQDHAHPELSQLMHGDSRMNADACLYAASWATLLLTPPNNSTWLERLAKFLRRFPGAWPEDVWMVEKYLWPLYSSVVNPRDGFPRNIDAGFGNPWQFWQFVRDADGMAPLVHRRDLCDDPRGPPFQVGQVFRHRRYGWLGAITSWHERGSQQSSLREGSHDDLLRYTHSPRPTSSHYSLCFMCITETEPEQHVVALRNVELISDPSLIREGMFPLAGKFFKRFDVETCRFISNIREEFPLD</sequence>
<dbReference type="SMART" id="SM00992">
    <property type="entry name" value="YccV-like"/>
    <property type="match status" value="1"/>
</dbReference>
<keyword evidence="3" id="KW-1185">Reference proteome</keyword>
<dbReference type="STRING" id="413071.G9MQK7"/>
<dbReference type="InterPro" id="IPR036623">
    <property type="entry name" value="Hemimethylated_DNA-bd_sf"/>
</dbReference>
<dbReference type="HOGENOM" id="CLU_020266_0_0_1"/>
<evidence type="ECO:0000259" key="1">
    <source>
        <dbReference type="PROSITE" id="PS50181"/>
    </source>
</evidence>
<dbReference type="VEuPathDB" id="FungiDB:TRIVIDRAFT_37182"/>
<dbReference type="PANTHER" id="PTHR31350:SF27">
    <property type="entry name" value="HEMIMETHYLATED DNA-BINDING DOMAIN-CONTAINING PROTEIN"/>
    <property type="match status" value="1"/>
</dbReference>
<dbReference type="GeneID" id="25793614"/>
<dbReference type="Pfam" id="PF13369">
    <property type="entry name" value="Transglut_core2"/>
    <property type="match status" value="1"/>
</dbReference>
<dbReference type="SUPFAM" id="SSF141255">
    <property type="entry name" value="YccV-like"/>
    <property type="match status" value="1"/>
</dbReference>
<feature type="domain" description="F-box" evidence="1">
    <location>
        <begin position="9"/>
        <end position="56"/>
    </location>
</feature>
<name>G9MQK7_HYPVG</name>
<dbReference type="InterPro" id="IPR032698">
    <property type="entry name" value="SirB1_N"/>
</dbReference>